<dbReference type="EMBL" id="JBGBPQ010000029">
    <property type="protein sequence ID" value="KAL1496521.1"/>
    <property type="molecule type" value="Genomic_DNA"/>
</dbReference>
<comment type="caution">
    <text evidence="1">The sequence shown here is derived from an EMBL/GenBank/DDBJ whole genome shotgun (WGS) entry which is preliminary data.</text>
</comment>
<organism evidence="1 2">
    <name type="scientific">Prymnesium parvum</name>
    <name type="common">Toxic golden alga</name>
    <dbReference type="NCBI Taxonomy" id="97485"/>
    <lineage>
        <taxon>Eukaryota</taxon>
        <taxon>Haptista</taxon>
        <taxon>Haptophyta</taxon>
        <taxon>Prymnesiophyceae</taxon>
        <taxon>Prymnesiales</taxon>
        <taxon>Prymnesiaceae</taxon>
        <taxon>Prymnesium</taxon>
    </lineage>
</organism>
<gene>
    <name evidence="1" type="ORF">AB1Y20_016475</name>
</gene>
<proteinExistence type="predicted"/>
<dbReference type="AlphaFoldDB" id="A0AB34IF95"/>
<evidence type="ECO:0000313" key="1">
    <source>
        <dbReference type="EMBL" id="KAL1496521.1"/>
    </source>
</evidence>
<keyword evidence="2" id="KW-1185">Reference proteome</keyword>
<name>A0AB34IF95_PRYPA</name>
<protein>
    <submittedName>
        <fullName evidence="1">Uncharacterized protein</fullName>
    </submittedName>
</protein>
<reference evidence="1 2" key="1">
    <citation type="journal article" date="2024" name="Science">
        <title>Giant polyketide synthase enzymes in the biosynthesis of giant marine polyether toxins.</title>
        <authorList>
            <person name="Fallon T.R."/>
            <person name="Shende V.V."/>
            <person name="Wierzbicki I.H."/>
            <person name="Pendleton A.L."/>
            <person name="Watervoot N.F."/>
            <person name="Auber R.P."/>
            <person name="Gonzalez D.J."/>
            <person name="Wisecaver J.H."/>
            <person name="Moore B.S."/>
        </authorList>
    </citation>
    <scope>NUCLEOTIDE SEQUENCE [LARGE SCALE GENOMIC DNA]</scope>
    <source>
        <strain evidence="1 2">12B1</strain>
    </source>
</reference>
<sequence length="99" mass="11463">MIAPCATHVLLRELHVVAPDTAQLKHSSLTLKRISRHFRELQAACLHVWRSIVYRESAAHPRVELIGRANWFIITVCDYVALKRSASRQFTEMRALFPR</sequence>
<evidence type="ECO:0000313" key="2">
    <source>
        <dbReference type="Proteomes" id="UP001515480"/>
    </source>
</evidence>
<dbReference type="Proteomes" id="UP001515480">
    <property type="component" value="Unassembled WGS sequence"/>
</dbReference>
<accession>A0AB34IF95</accession>